<dbReference type="InterPro" id="IPR001199">
    <property type="entry name" value="Cyt_B5-like_heme/steroid-bd"/>
</dbReference>
<dbReference type="Pfam" id="PF00487">
    <property type="entry name" value="FA_desaturase"/>
    <property type="match status" value="1"/>
</dbReference>
<dbReference type="Proteomes" id="UP000013827">
    <property type="component" value="Unassembled WGS sequence"/>
</dbReference>
<dbReference type="PaxDb" id="2903-EOD30636"/>
<dbReference type="PANTHER" id="PTHR19353:SF30">
    <property type="entry name" value="DELTA 8-(E)-SPHINGOLIPID DESATURASE"/>
    <property type="match status" value="1"/>
</dbReference>
<proteinExistence type="inferred from homology"/>
<sequence>AGQPTLREYTLAEVGKHCSRGDAWIVVDERVYDVSRFIDAHPGGVGPILNLAGKDCTDVFANYHAARIVVAPHVADFRRIRQELLRRGLFETDSRFYLKMLAWHCTLWLCAMYLSLGCDSCGAHMLGAALMGVFWQQLAGIGHDLGHSGVTHSFRRDHLVGSLLSAFMGLSVGWWKSDHNTHHVVCNAVEHDPNIQHMPMLAITDKVFRRPRFWDTYHRKWVGMDDAAHWLVSHQHLFFYPLMALGRWNLYAQGLIYLLTQPDKTHFRKTELAGIAVYFGWVLGTALSMPSWAESVGWVMLSHACMDESGILHVQIVLSHWSMHTYEGRAYNGADDEWYVTTMRTTMNVATPPWLDWVHIGLQFQIEHHLFPRLPRHNLRLARDMVREVVEAHFPAGSAECKRLFPLGVAYHEPGFFAGELEQLRVAWPTPPASHGSRLTLLGNLEMWRVLRSAAYAARGAKRGEHGFWQSALWEGMSLAG</sequence>
<feature type="domain" description="Cytochrome b5 heme-binding" evidence="12">
    <location>
        <begin position="6"/>
        <end position="91"/>
    </location>
</feature>
<dbReference type="OMA" id="HACMDES"/>
<dbReference type="PIRSF" id="PIRSF015921">
    <property type="entry name" value="FA_sphinglp_des"/>
    <property type="match status" value="1"/>
</dbReference>
<dbReference type="GO" id="GO:0016020">
    <property type="term" value="C:membrane"/>
    <property type="evidence" value="ECO:0007669"/>
    <property type="project" value="UniProtKB-SubCell"/>
</dbReference>
<comment type="pathway">
    <text evidence="2">Lipid metabolism.</text>
</comment>
<evidence type="ECO:0000256" key="2">
    <source>
        <dbReference type="ARBA" id="ARBA00005189"/>
    </source>
</evidence>
<dbReference type="SUPFAM" id="SSF55856">
    <property type="entry name" value="Cytochrome b5-like heme/steroid binding domain"/>
    <property type="match status" value="1"/>
</dbReference>
<keyword evidence="8" id="KW-0560">Oxidoreductase</keyword>
<evidence type="ECO:0000256" key="10">
    <source>
        <dbReference type="ARBA" id="ARBA00023098"/>
    </source>
</evidence>
<dbReference type="RefSeq" id="XP_005783065.1">
    <property type="nucleotide sequence ID" value="XM_005783008.1"/>
</dbReference>
<dbReference type="PROSITE" id="PS00191">
    <property type="entry name" value="CYTOCHROME_B5_1"/>
    <property type="match status" value="1"/>
</dbReference>
<keyword evidence="10" id="KW-0443">Lipid metabolism</keyword>
<dbReference type="InterPro" id="IPR036400">
    <property type="entry name" value="Cyt_B5-like_heme/steroid_sf"/>
</dbReference>
<dbReference type="GO" id="GO:0020037">
    <property type="term" value="F:heme binding"/>
    <property type="evidence" value="ECO:0007669"/>
    <property type="project" value="InterPro"/>
</dbReference>
<evidence type="ECO:0000256" key="1">
    <source>
        <dbReference type="ARBA" id="ARBA00004141"/>
    </source>
</evidence>
<dbReference type="GeneID" id="17275909"/>
<keyword evidence="7" id="KW-1133">Transmembrane helix</keyword>
<evidence type="ECO:0000256" key="4">
    <source>
        <dbReference type="ARBA" id="ARBA00022617"/>
    </source>
</evidence>
<evidence type="ECO:0000256" key="6">
    <source>
        <dbReference type="ARBA" id="ARBA00022723"/>
    </source>
</evidence>
<evidence type="ECO:0000313" key="14">
    <source>
        <dbReference type="Proteomes" id="UP000013827"/>
    </source>
</evidence>
<accession>A0A0D3K4F1</accession>
<evidence type="ECO:0000256" key="8">
    <source>
        <dbReference type="ARBA" id="ARBA00023002"/>
    </source>
</evidence>
<dbReference type="PROSITE" id="PS50255">
    <property type="entry name" value="CYTOCHROME_B5_2"/>
    <property type="match status" value="1"/>
</dbReference>
<comment type="similarity">
    <text evidence="3">Belongs to the fatty acid desaturase type 1 family.</text>
</comment>
<keyword evidence="5" id="KW-0812">Transmembrane</keyword>
<comment type="subcellular location">
    <subcellularLocation>
        <location evidence="1">Membrane</location>
        <topology evidence="1">Multi-pass membrane protein</topology>
    </subcellularLocation>
</comment>
<evidence type="ECO:0000256" key="11">
    <source>
        <dbReference type="ARBA" id="ARBA00023136"/>
    </source>
</evidence>
<keyword evidence="4" id="KW-0349">Heme</keyword>
<dbReference type="GO" id="GO:0016717">
    <property type="term" value="F:oxidoreductase activity, acting on paired donors, with oxidation of a pair of donors resulting in the reduction of molecular oxygen to two molecules of water"/>
    <property type="evidence" value="ECO:0007669"/>
    <property type="project" value="TreeGrafter"/>
</dbReference>
<name>A0A0D3K4F1_EMIH1</name>
<dbReference type="AlphaFoldDB" id="A0A0D3K4F1"/>
<keyword evidence="11" id="KW-0472">Membrane</keyword>
<evidence type="ECO:0000256" key="5">
    <source>
        <dbReference type="ARBA" id="ARBA00022692"/>
    </source>
</evidence>
<reference evidence="13" key="2">
    <citation type="submission" date="2024-10" db="UniProtKB">
        <authorList>
            <consortium name="EnsemblProtists"/>
        </authorList>
    </citation>
    <scope>IDENTIFICATION</scope>
</reference>
<dbReference type="Pfam" id="PF00173">
    <property type="entry name" value="Cyt-b5"/>
    <property type="match status" value="1"/>
</dbReference>
<dbReference type="PANTHER" id="PTHR19353">
    <property type="entry name" value="FATTY ACID DESATURASE 2"/>
    <property type="match status" value="1"/>
</dbReference>
<reference evidence="14" key="1">
    <citation type="journal article" date="2013" name="Nature">
        <title>Pan genome of the phytoplankton Emiliania underpins its global distribution.</title>
        <authorList>
            <person name="Read B.A."/>
            <person name="Kegel J."/>
            <person name="Klute M.J."/>
            <person name="Kuo A."/>
            <person name="Lefebvre S.C."/>
            <person name="Maumus F."/>
            <person name="Mayer C."/>
            <person name="Miller J."/>
            <person name="Monier A."/>
            <person name="Salamov A."/>
            <person name="Young J."/>
            <person name="Aguilar M."/>
            <person name="Claverie J.M."/>
            <person name="Frickenhaus S."/>
            <person name="Gonzalez K."/>
            <person name="Herman E.K."/>
            <person name="Lin Y.C."/>
            <person name="Napier J."/>
            <person name="Ogata H."/>
            <person name="Sarno A.F."/>
            <person name="Shmutz J."/>
            <person name="Schroeder D."/>
            <person name="de Vargas C."/>
            <person name="Verret F."/>
            <person name="von Dassow P."/>
            <person name="Valentin K."/>
            <person name="Van de Peer Y."/>
            <person name="Wheeler G."/>
            <person name="Dacks J.B."/>
            <person name="Delwiche C.F."/>
            <person name="Dyhrman S.T."/>
            <person name="Glockner G."/>
            <person name="John U."/>
            <person name="Richards T."/>
            <person name="Worden A.Z."/>
            <person name="Zhang X."/>
            <person name="Grigoriev I.V."/>
            <person name="Allen A.E."/>
            <person name="Bidle K."/>
            <person name="Borodovsky M."/>
            <person name="Bowler C."/>
            <person name="Brownlee C."/>
            <person name="Cock J.M."/>
            <person name="Elias M."/>
            <person name="Gladyshev V.N."/>
            <person name="Groth M."/>
            <person name="Guda C."/>
            <person name="Hadaegh A."/>
            <person name="Iglesias-Rodriguez M.D."/>
            <person name="Jenkins J."/>
            <person name="Jones B.M."/>
            <person name="Lawson T."/>
            <person name="Leese F."/>
            <person name="Lindquist E."/>
            <person name="Lobanov A."/>
            <person name="Lomsadze A."/>
            <person name="Malik S.B."/>
            <person name="Marsh M.E."/>
            <person name="Mackinder L."/>
            <person name="Mock T."/>
            <person name="Mueller-Roeber B."/>
            <person name="Pagarete A."/>
            <person name="Parker M."/>
            <person name="Probert I."/>
            <person name="Quesneville H."/>
            <person name="Raines C."/>
            <person name="Rensing S.A."/>
            <person name="Riano-Pachon D.M."/>
            <person name="Richier S."/>
            <person name="Rokitta S."/>
            <person name="Shiraiwa Y."/>
            <person name="Soanes D.M."/>
            <person name="van der Giezen M."/>
            <person name="Wahlund T.M."/>
            <person name="Williams B."/>
            <person name="Wilson W."/>
            <person name="Wolfe G."/>
            <person name="Wurch L.L."/>
        </authorList>
    </citation>
    <scope>NUCLEOTIDE SEQUENCE</scope>
</reference>
<organism evidence="13 14">
    <name type="scientific">Emiliania huxleyi (strain CCMP1516)</name>
    <dbReference type="NCBI Taxonomy" id="280463"/>
    <lineage>
        <taxon>Eukaryota</taxon>
        <taxon>Haptista</taxon>
        <taxon>Haptophyta</taxon>
        <taxon>Prymnesiophyceae</taxon>
        <taxon>Isochrysidales</taxon>
        <taxon>Noelaerhabdaceae</taxon>
        <taxon>Emiliania</taxon>
    </lineage>
</organism>
<evidence type="ECO:0000259" key="12">
    <source>
        <dbReference type="PROSITE" id="PS50255"/>
    </source>
</evidence>
<dbReference type="EnsemblProtists" id="EOD30636">
    <property type="protein sequence ID" value="EOD30636"/>
    <property type="gene ID" value="EMIHUDRAFT_72565"/>
</dbReference>
<dbReference type="InterPro" id="IPR018506">
    <property type="entry name" value="Cyt_B5_heme-BS"/>
</dbReference>
<dbReference type="InterPro" id="IPR005804">
    <property type="entry name" value="FA_desaturase_dom"/>
</dbReference>
<keyword evidence="9" id="KW-0408">Iron</keyword>
<dbReference type="SMART" id="SM01117">
    <property type="entry name" value="Cyt-b5"/>
    <property type="match status" value="1"/>
</dbReference>
<evidence type="ECO:0000256" key="3">
    <source>
        <dbReference type="ARBA" id="ARBA00009295"/>
    </source>
</evidence>
<dbReference type="GO" id="GO:0046872">
    <property type="term" value="F:metal ion binding"/>
    <property type="evidence" value="ECO:0007669"/>
    <property type="project" value="UniProtKB-KW"/>
</dbReference>
<dbReference type="GO" id="GO:0006629">
    <property type="term" value="P:lipid metabolic process"/>
    <property type="evidence" value="ECO:0007669"/>
    <property type="project" value="UniProtKB-KW"/>
</dbReference>
<dbReference type="CDD" id="cd03506">
    <property type="entry name" value="Delta6-FADS-like"/>
    <property type="match status" value="1"/>
</dbReference>
<evidence type="ECO:0000313" key="13">
    <source>
        <dbReference type="EnsemblProtists" id="EOD30636"/>
    </source>
</evidence>
<dbReference type="HOGENOM" id="CLU_016265_2_0_1"/>
<dbReference type="Gene3D" id="3.10.120.10">
    <property type="entry name" value="Cytochrome b5-like heme/steroid binding domain"/>
    <property type="match status" value="1"/>
</dbReference>
<evidence type="ECO:0000256" key="9">
    <source>
        <dbReference type="ARBA" id="ARBA00023004"/>
    </source>
</evidence>
<protein>
    <recommendedName>
        <fullName evidence="12">Cytochrome b5 heme-binding domain-containing protein</fullName>
    </recommendedName>
</protein>
<evidence type="ECO:0000256" key="7">
    <source>
        <dbReference type="ARBA" id="ARBA00022989"/>
    </source>
</evidence>
<dbReference type="KEGG" id="ehx:EMIHUDRAFT_72565"/>
<keyword evidence="6" id="KW-0479">Metal-binding</keyword>
<keyword evidence="14" id="KW-1185">Reference proteome</keyword>
<dbReference type="InterPro" id="IPR012171">
    <property type="entry name" value="Fatty_acid_desaturase"/>
</dbReference>
<dbReference type="eggNOG" id="KOG4232">
    <property type="taxonomic scope" value="Eukaryota"/>
</dbReference>